<sequence length="181" mass="19459">MTVARLRELLPDYVRDLRLNLGSVTSQSNLSPQQLWGTVLAAAIASRGRTTLVELEPEALDHLSAESAAAARTAAAVMAMNNIYYRSLHLLEGEEYSRLRMNAIANPGVDKVDFELWSLAVSAVNGCGRCLTAHEHELRGRGVTREVIQDAIRVASVVHAVAVTIEALETSSGIGQIAVAV</sequence>
<comment type="caution">
    <text evidence="8">The sequence shown here is derived from an EMBL/GenBank/DDBJ whole genome shotgun (WGS) entry which is preliminary data.</text>
</comment>
<dbReference type="HAMAP" id="MF_01676">
    <property type="entry name" value="AhpD"/>
    <property type="match status" value="1"/>
</dbReference>
<dbReference type="OrthoDB" id="9801997at2"/>
<dbReference type="EC" id="1.11.1.28" evidence="6"/>
<dbReference type="NCBIfam" id="TIGR00777">
    <property type="entry name" value="ahpD"/>
    <property type="match status" value="1"/>
</dbReference>
<dbReference type="Pfam" id="PF02627">
    <property type="entry name" value="CMD"/>
    <property type="match status" value="1"/>
</dbReference>
<proteinExistence type="inferred from homology"/>
<keyword evidence="4 6" id="KW-1015">Disulfide bond</keyword>
<comment type="subunit">
    <text evidence="6">Homotrimer.</text>
</comment>
<evidence type="ECO:0000313" key="9">
    <source>
        <dbReference type="Proteomes" id="UP000305282"/>
    </source>
</evidence>
<dbReference type="InterPro" id="IPR004675">
    <property type="entry name" value="AhpD_core"/>
</dbReference>
<keyword evidence="9" id="KW-1185">Reference proteome</keyword>
<comment type="function">
    <text evidence="6">Antioxidant protein with alkyl hydroperoxidase activity. Required for the reduction of the AhpC active site cysteine residues and for the regeneration of the AhpC enzyme activity.</text>
</comment>
<evidence type="ECO:0000256" key="1">
    <source>
        <dbReference type="ARBA" id="ARBA00022559"/>
    </source>
</evidence>
<evidence type="ECO:0000256" key="2">
    <source>
        <dbReference type="ARBA" id="ARBA00022862"/>
    </source>
</evidence>
<dbReference type="SUPFAM" id="SSF69118">
    <property type="entry name" value="AhpD-like"/>
    <property type="match status" value="1"/>
</dbReference>
<dbReference type="NCBIfam" id="TIGR00778">
    <property type="entry name" value="ahpD_dom"/>
    <property type="match status" value="1"/>
</dbReference>
<dbReference type="AlphaFoldDB" id="A0A4S5ES84"/>
<comment type="catalytic activity">
    <reaction evidence="6">
        <text>N(6)-[(R)-dihydrolipoyl]-L-lysyl-[lipoyl-carrier protein] + a hydroperoxide = N(6)-[(R)-lipoyl]-L-lysyl-[lipoyl-carrier protein] + an alcohol + H2O</text>
        <dbReference type="Rhea" id="RHEA:62636"/>
        <dbReference type="Rhea" id="RHEA-COMP:10502"/>
        <dbReference type="Rhea" id="RHEA-COMP:16355"/>
        <dbReference type="ChEBI" id="CHEBI:15377"/>
        <dbReference type="ChEBI" id="CHEBI:30879"/>
        <dbReference type="ChEBI" id="CHEBI:35924"/>
        <dbReference type="ChEBI" id="CHEBI:83099"/>
        <dbReference type="ChEBI" id="CHEBI:83100"/>
        <dbReference type="EC" id="1.11.1.28"/>
    </reaction>
</comment>
<feature type="disulfide bond" evidence="6">
    <location>
        <begin position="127"/>
        <end position="130"/>
    </location>
</feature>
<dbReference type="GO" id="GO:0015036">
    <property type="term" value="F:disulfide oxidoreductase activity"/>
    <property type="evidence" value="ECO:0007669"/>
    <property type="project" value="TreeGrafter"/>
</dbReference>
<dbReference type="RefSeq" id="WP_136447404.1">
    <property type="nucleotide sequence ID" value="NZ_SSXH01000103.1"/>
</dbReference>
<dbReference type="GO" id="GO:0006979">
    <property type="term" value="P:response to oxidative stress"/>
    <property type="evidence" value="ECO:0007669"/>
    <property type="project" value="InterPro"/>
</dbReference>
<dbReference type="InterPro" id="IPR029032">
    <property type="entry name" value="AhpD-like"/>
</dbReference>
<evidence type="ECO:0000256" key="4">
    <source>
        <dbReference type="ARBA" id="ARBA00023157"/>
    </source>
</evidence>
<dbReference type="GO" id="GO:0045454">
    <property type="term" value="P:cell redox homeostasis"/>
    <property type="evidence" value="ECO:0007669"/>
    <property type="project" value="TreeGrafter"/>
</dbReference>
<dbReference type="InterPro" id="IPR004674">
    <property type="entry name" value="AhpD"/>
</dbReference>
<dbReference type="Gene3D" id="1.20.1290.10">
    <property type="entry name" value="AhpD-like"/>
    <property type="match status" value="1"/>
</dbReference>
<organism evidence="8 9">
    <name type="scientific">Candidatus Frankia alpina</name>
    <dbReference type="NCBI Taxonomy" id="2699483"/>
    <lineage>
        <taxon>Bacteria</taxon>
        <taxon>Bacillati</taxon>
        <taxon>Actinomycetota</taxon>
        <taxon>Actinomycetes</taxon>
        <taxon>Frankiales</taxon>
        <taxon>Frankiaceae</taxon>
        <taxon>Frankia</taxon>
    </lineage>
</organism>
<keyword evidence="1 6" id="KW-0575">Peroxidase</keyword>
<dbReference type="InterPro" id="IPR003779">
    <property type="entry name" value="CMD-like"/>
</dbReference>
<dbReference type="EMBL" id="SSXH01000103">
    <property type="protein sequence ID" value="THJ75246.1"/>
    <property type="molecule type" value="Genomic_DNA"/>
</dbReference>
<comment type="similarity">
    <text evidence="6">Belongs to the AhpD family.</text>
</comment>
<dbReference type="Proteomes" id="UP000305282">
    <property type="component" value="Unassembled WGS sequence"/>
</dbReference>
<keyword evidence="2 6" id="KW-0049">Antioxidant</keyword>
<feature type="active site" description="Proton donor" evidence="6">
    <location>
        <position position="127"/>
    </location>
</feature>
<evidence type="ECO:0000256" key="3">
    <source>
        <dbReference type="ARBA" id="ARBA00023002"/>
    </source>
</evidence>
<protein>
    <recommendedName>
        <fullName evidence="6">Alkyl hydroperoxide reductase AhpD</fullName>
        <ecNumber evidence="6">1.11.1.28</ecNumber>
    </recommendedName>
    <alternativeName>
        <fullName evidence="6">Alkylhydroperoxidase AhpD</fullName>
    </alternativeName>
</protein>
<dbReference type="GO" id="GO:0032843">
    <property type="term" value="F:hydroperoxide reductase activity"/>
    <property type="evidence" value="ECO:0007669"/>
    <property type="project" value="InterPro"/>
</dbReference>
<dbReference type="GO" id="GO:0051920">
    <property type="term" value="F:peroxiredoxin activity"/>
    <property type="evidence" value="ECO:0007669"/>
    <property type="project" value="InterPro"/>
</dbReference>
<dbReference type="PANTHER" id="PTHR33930:SF7">
    <property type="entry name" value="ALKYL HYDROPEROXIDE REDUCTASE AHPD"/>
    <property type="match status" value="1"/>
</dbReference>
<evidence type="ECO:0000256" key="6">
    <source>
        <dbReference type="HAMAP-Rule" id="MF_01676"/>
    </source>
</evidence>
<feature type="disulfide bond" description="Interchain (with AhpC); in linked form" evidence="6">
    <location>
        <position position="130"/>
    </location>
</feature>
<evidence type="ECO:0000256" key="5">
    <source>
        <dbReference type="ARBA" id="ARBA00023284"/>
    </source>
</evidence>
<accession>A0A4S5ES84</accession>
<name>A0A4S5ES84_9ACTN</name>
<feature type="active site" description="Cysteine sulfenic acid (-SOH) intermediate" evidence="6">
    <location>
        <position position="130"/>
    </location>
</feature>
<keyword evidence="5 6" id="KW-0676">Redox-active center</keyword>
<dbReference type="PANTHER" id="PTHR33930">
    <property type="entry name" value="ALKYL HYDROPEROXIDE REDUCTASE AHPD"/>
    <property type="match status" value="1"/>
</dbReference>
<reference evidence="8 9" key="1">
    <citation type="submission" date="2019-04" db="EMBL/GenBank/DDBJ databases">
        <title>Draft genome sequences for three unisolated Alnus-infective Frankia Sp+ strains, AgTrS, AiOr and AvVan, the first sequenced Frankia strains able to sporulate in-planta.</title>
        <authorList>
            <person name="Bethencourt L."/>
            <person name="Vautrin F."/>
            <person name="Taib N."/>
            <person name="Dubost A."/>
            <person name="Castro-Garcia L."/>
            <person name="Imbaud O."/>
            <person name="Abrouk D."/>
            <person name="Fournier P."/>
            <person name="Briolay J."/>
            <person name="Nguyen A."/>
            <person name="Normand P."/>
            <person name="Fernandez M.P."/>
            <person name="Brochier-Armanet C."/>
            <person name="Herrera-Belaroussi A."/>
        </authorList>
    </citation>
    <scope>NUCLEOTIDE SEQUENCE [LARGE SCALE GENOMIC DNA]</scope>
    <source>
        <strain evidence="8 9">AvVan</strain>
    </source>
</reference>
<keyword evidence="3 6" id="KW-0560">Oxidoreductase</keyword>
<feature type="domain" description="Carboxymuconolactone decarboxylase-like" evidence="7">
    <location>
        <begin position="96"/>
        <end position="168"/>
    </location>
</feature>
<evidence type="ECO:0000259" key="7">
    <source>
        <dbReference type="Pfam" id="PF02627"/>
    </source>
</evidence>
<evidence type="ECO:0000313" key="8">
    <source>
        <dbReference type="EMBL" id="THJ75246.1"/>
    </source>
</evidence>
<gene>
    <name evidence="6" type="primary">ahpD</name>
    <name evidence="8" type="ORF">E7Y31_06635</name>
</gene>